<dbReference type="InterPro" id="IPR002893">
    <property type="entry name" value="Znf_MYND"/>
</dbReference>
<evidence type="ECO:0000256" key="3">
    <source>
        <dbReference type="ARBA" id="ARBA00022833"/>
    </source>
</evidence>
<evidence type="ECO:0000259" key="6">
    <source>
        <dbReference type="PROSITE" id="PS50865"/>
    </source>
</evidence>
<organism evidence="7 8">
    <name type="scientific">Chaetoceros tenuissimus</name>
    <dbReference type="NCBI Taxonomy" id="426638"/>
    <lineage>
        <taxon>Eukaryota</taxon>
        <taxon>Sar</taxon>
        <taxon>Stramenopiles</taxon>
        <taxon>Ochrophyta</taxon>
        <taxon>Bacillariophyta</taxon>
        <taxon>Coscinodiscophyceae</taxon>
        <taxon>Chaetocerotophycidae</taxon>
        <taxon>Chaetocerotales</taxon>
        <taxon>Chaetocerotaceae</taxon>
        <taxon>Chaetoceros</taxon>
    </lineage>
</organism>
<dbReference type="SUPFAM" id="SSF144232">
    <property type="entry name" value="HIT/MYND zinc finger-like"/>
    <property type="match status" value="2"/>
</dbReference>
<evidence type="ECO:0000256" key="1">
    <source>
        <dbReference type="ARBA" id="ARBA00022723"/>
    </source>
</evidence>
<dbReference type="PROSITE" id="PS01360">
    <property type="entry name" value="ZF_MYND_1"/>
    <property type="match status" value="1"/>
</dbReference>
<dbReference type="AlphaFoldDB" id="A0AAD3CFH0"/>
<name>A0AAD3CFH0_9STRA</name>
<evidence type="ECO:0000256" key="2">
    <source>
        <dbReference type="ARBA" id="ARBA00022771"/>
    </source>
</evidence>
<evidence type="ECO:0000313" key="8">
    <source>
        <dbReference type="Proteomes" id="UP001054902"/>
    </source>
</evidence>
<dbReference type="Gene3D" id="6.10.140.2220">
    <property type="match status" value="2"/>
</dbReference>
<comment type="caution">
    <text evidence="7">The sequence shown here is derived from an EMBL/GenBank/DDBJ whole genome shotgun (WGS) entry which is preliminary data.</text>
</comment>
<gene>
    <name evidence="7" type="ORF">CTEN210_01361</name>
</gene>
<dbReference type="PROSITE" id="PS50865">
    <property type="entry name" value="ZF_MYND_2"/>
    <property type="match status" value="1"/>
</dbReference>
<dbReference type="Pfam" id="PF01753">
    <property type="entry name" value="zf-MYND"/>
    <property type="match status" value="1"/>
</dbReference>
<evidence type="ECO:0000256" key="4">
    <source>
        <dbReference type="PROSITE-ProRule" id="PRU00134"/>
    </source>
</evidence>
<keyword evidence="3" id="KW-0862">Zinc</keyword>
<keyword evidence="1" id="KW-0479">Metal-binding</keyword>
<feature type="domain" description="MYND-type" evidence="6">
    <location>
        <begin position="114"/>
        <end position="157"/>
    </location>
</feature>
<keyword evidence="8" id="KW-1185">Reference proteome</keyword>
<proteinExistence type="predicted"/>
<dbReference type="Proteomes" id="UP001054902">
    <property type="component" value="Unassembled WGS sequence"/>
</dbReference>
<dbReference type="GO" id="GO:0008270">
    <property type="term" value="F:zinc ion binding"/>
    <property type="evidence" value="ECO:0007669"/>
    <property type="project" value="UniProtKB-KW"/>
</dbReference>
<evidence type="ECO:0000313" key="7">
    <source>
        <dbReference type="EMBL" id="GFH44888.1"/>
    </source>
</evidence>
<evidence type="ECO:0000256" key="5">
    <source>
        <dbReference type="SAM" id="MobiDB-lite"/>
    </source>
</evidence>
<sequence>MTSCGAKIRKKREKRKAREQQNPSSKPCPLQLLLRSLMAHVQPATRKEQCSDAPLVVTGVDVFFCNRDCQVKLWKTHRTVCGKVTTTDLKKEVSSANSEAKGEGKKELRDIDLCGNCNSIAGADNGFKLSACSKCSQTFYCSRKCQVEHWPIHKHLCRQNCDADKRIERSLDPSGMNVHNLLMKWIAKSSMLTCTTNVAFYALKRKGMEQQPPVKAVIMDLEFNYNAQTFILAEVPRTVAIADLKQEHEETLRQIFKDEQERIDGKGIDQSYIQFVMITTKELEGGCESNMAIVITKSALDRRANIDMDEIRNRFAQVRLKSDLFRGWKSIRRNNLQKQIEQMNLGHSYTAFVQSALQFFCSKSQQKTHRIIVDVRMGKEIGRISQLLGYKVVPVAGFKKYQEEIENFVIRVEDIESQQLPCTELAIETLFVDVDICFAFEYTAFCGVSGMYNKTTKQCKKAADKHFRKLQREVKEMPSDLLEKMSL</sequence>
<protein>
    <recommendedName>
        <fullName evidence="6">MYND-type domain-containing protein</fullName>
    </recommendedName>
</protein>
<keyword evidence="2 4" id="KW-0863">Zinc-finger</keyword>
<reference evidence="7 8" key="1">
    <citation type="journal article" date="2021" name="Sci. Rep.">
        <title>The genome of the diatom Chaetoceros tenuissimus carries an ancient integrated fragment of an extant virus.</title>
        <authorList>
            <person name="Hongo Y."/>
            <person name="Kimura K."/>
            <person name="Takaki Y."/>
            <person name="Yoshida Y."/>
            <person name="Baba S."/>
            <person name="Kobayashi G."/>
            <person name="Nagasaki K."/>
            <person name="Hano T."/>
            <person name="Tomaru Y."/>
        </authorList>
    </citation>
    <scope>NUCLEOTIDE SEQUENCE [LARGE SCALE GENOMIC DNA]</scope>
    <source>
        <strain evidence="7 8">NIES-3715</strain>
    </source>
</reference>
<feature type="compositionally biased region" description="Basic residues" evidence="5">
    <location>
        <begin position="7"/>
        <end position="17"/>
    </location>
</feature>
<accession>A0AAD3CFH0</accession>
<dbReference type="EMBL" id="BLLK01000020">
    <property type="protein sequence ID" value="GFH44888.1"/>
    <property type="molecule type" value="Genomic_DNA"/>
</dbReference>
<feature type="region of interest" description="Disordered" evidence="5">
    <location>
        <begin position="1"/>
        <end position="28"/>
    </location>
</feature>